<dbReference type="GO" id="GO:0017061">
    <property type="term" value="F:S-methyl-5-thioadenosine phosphorylase activity"/>
    <property type="evidence" value="ECO:0007669"/>
    <property type="project" value="UniProtKB-EC"/>
</dbReference>
<comment type="catalytic activity">
    <reaction evidence="1">
        <text>inosine + phosphate = alpha-D-ribose 1-phosphate + hypoxanthine</text>
        <dbReference type="Rhea" id="RHEA:27646"/>
        <dbReference type="ChEBI" id="CHEBI:17368"/>
        <dbReference type="ChEBI" id="CHEBI:17596"/>
        <dbReference type="ChEBI" id="CHEBI:43474"/>
        <dbReference type="ChEBI" id="CHEBI:57720"/>
        <dbReference type="EC" id="2.4.2.1"/>
    </reaction>
    <physiologicalReaction direction="left-to-right" evidence="1">
        <dbReference type="Rhea" id="RHEA:27647"/>
    </physiologicalReaction>
</comment>
<keyword evidence="12" id="KW-1185">Reference proteome</keyword>
<dbReference type="RefSeq" id="WP_191154537.1">
    <property type="nucleotide sequence ID" value="NZ_JACWUN010000005.1"/>
</dbReference>
<comment type="caution">
    <text evidence="11">The sequence shown here is derived from an EMBL/GenBank/DDBJ whole genome shotgun (WGS) entry which is preliminary data.</text>
</comment>
<comment type="catalytic activity">
    <reaction evidence="8">
        <text>adenosine + phosphate = alpha-D-ribose 1-phosphate + adenine</text>
        <dbReference type="Rhea" id="RHEA:27642"/>
        <dbReference type="ChEBI" id="CHEBI:16335"/>
        <dbReference type="ChEBI" id="CHEBI:16708"/>
        <dbReference type="ChEBI" id="CHEBI:43474"/>
        <dbReference type="ChEBI" id="CHEBI:57720"/>
        <dbReference type="EC" id="2.4.2.1"/>
    </reaction>
    <physiologicalReaction direction="left-to-right" evidence="8">
        <dbReference type="Rhea" id="RHEA:27643"/>
    </physiologicalReaction>
</comment>
<keyword evidence="6" id="KW-0862">Zinc</keyword>
<evidence type="ECO:0000256" key="3">
    <source>
        <dbReference type="ARBA" id="ARBA00022679"/>
    </source>
</evidence>
<name>A0A8J6QUG6_9BACT</name>
<dbReference type="GO" id="GO:0005507">
    <property type="term" value="F:copper ion binding"/>
    <property type="evidence" value="ECO:0007669"/>
    <property type="project" value="TreeGrafter"/>
</dbReference>
<evidence type="ECO:0000256" key="5">
    <source>
        <dbReference type="ARBA" id="ARBA00022801"/>
    </source>
</evidence>
<dbReference type="PANTHER" id="PTHR30616">
    <property type="entry name" value="UNCHARACTERIZED PROTEIN YFIH"/>
    <property type="match status" value="1"/>
</dbReference>
<protein>
    <recommendedName>
        <fullName evidence="10">Purine nucleoside phosphorylase</fullName>
    </recommendedName>
</protein>
<dbReference type="InterPro" id="IPR003730">
    <property type="entry name" value="Cu_polyphenol_OxRdtase"/>
</dbReference>
<evidence type="ECO:0000256" key="1">
    <source>
        <dbReference type="ARBA" id="ARBA00000553"/>
    </source>
</evidence>
<comment type="catalytic activity">
    <reaction evidence="7">
        <text>adenosine + H2O + H(+) = inosine + NH4(+)</text>
        <dbReference type="Rhea" id="RHEA:24408"/>
        <dbReference type="ChEBI" id="CHEBI:15377"/>
        <dbReference type="ChEBI" id="CHEBI:15378"/>
        <dbReference type="ChEBI" id="CHEBI:16335"/>
        <dbReference type="ChEBI" id="CHEBI:17596"/>
        <dbReference type="ChEBI" id="CHEBI:28938"/>
        <dbReference type="EC" id="3.5.4.4"/>
    </reaction>
    <physiologicalReaction direction="left-to-right" evidence="7">
        <dbReference type="Rhea" id="RHEA:24409"/>
    </physiologicalReaction>
</comment>
<dbReference type="EMBL" id="JACWUN010000005">
    <property type="protein sequence ID" value="MBD1400265.1"/>
    <property type="molecule type" value="Genomic_DNA"/>
</dbReference>
<accession>A0A8J6QUG6</accession>
<gene>
    <name evidence="11" type="primary">pgeF</name>
    <name evidence="11" type="ORF">ICT70_06245</name>
</gene>
<reference evidence="11" key="1">
    <citation type="submission" date="2020-09" db="EMBL/GenBank/DDBJ databases">
        <title>Pelobacter alkaliphilus sp. nov., a novel anaerobic arsenate-reducing bacterium from terrestrial mud volcano.</title>
        <authorList>
            <person name="Khomyakova M.A."/>
            <person name="Merkel A.Y."/>
            <person name="Slobodkin A.I."/>
        </authorList>
    </citation>
    <scope>NUCLEOTIDE SEQUENCE</scope>
    <source>
        <strain evidence="11">M08fum</strain>
    </source>
</reference>
<comment type="similarity">
    <text evidence="2 10">Belongs to the purine nucleoside phosphorylase YfiH/LACC1 family.</text>
</comment>
<keyword evidence="3" id="KW-0808">Transferase</keyword>
<evidence type="ECO:0000313" key="12">
    <source>
        <dbReference type="Proteomes" id="UP000632828"/>
    </source>
</evidence>
<evidence type="ECO:0000256" key="7">
    <source>
        <dbReference type="ARBA" id="ARBA00047989"/>
    </source>
</evidence>
<evidence type="ECO:0000256" key="8">
    <source>
        <dbReference type="ARBA" id="ARBA00048968"/>
    </source>
</evidence>
<dbReference type="InterPro" id="IPR011324">
    <property type="entry name" value="Cytotoxic_necrot_fac-like_cat"/>
</dbReference>
<sequence length="264" mass="29113">MKLVRTGKISYLQPAALATGLTAGFSTRNGGVSRPPYHSLNLGTNTDDIKAHVEGNRSTLVRAFDLPLHQLLTVKQVHGNDLLLIDEANLDLSHFARVEVDAIVTNQPGIMIGILTADCYPLLLWNKQQTVIAAIHIGWRGAAGSLIYKTIKAMTTHFDCIPADLVAAIGPGIGADNYEVDRPVREAFRQGSGFWNEISRETSLGHWHLNLARSCRLQLEQAGLKPDNIEESGHCTLTQAEMFFSYRRDQGITGRQLGFIMLNR</sequence>
<evidence type="ECO:0000256" key="4">
    <source>
        <dbReference type="ARBA" id="ARBA00022723"/>
    </source>
</evidence>
<dbReference type="CDD" id="cd16833">
    <property type="entry name" value="YfiH"/>
    <property type="match status" value="1"/>
</dbReference>
<dbReference type="AlphaFoldDB" id="A0A8J6QUG6"/>
<dbReference type="PANTHER" id="PTHR30616:SF2">
    <property type="entry name" value="PURINE NUCLEOSIDE PHOSPHORYLASE LACC1"/>
    <property type="match status" value="1"/>
</dbReference>
<comment type="catalytic activity">
    <reaction evidence="9">
        <text>S-methyl-5'-thioadenosine + phosphate = 5-(methylsulfanyl)-alpha-D-ribose 1-phosphate + adenine</text>
        <dbReference type="Rhea" id="RHEA:11852"/>
        <dbReference type="ChEBI" id="CHEBI:16708"/>
        <dbReference type="ChEBI" id="CHEBI:17509"/>
        <dbReference type="ChEBI" id="CHEBI:43474"/>
        <dbReference type="ChEBI" id="CHEBI:58533"/>
        <dbReference type="EC" id="2.4.2.28"/>
    </reaction>
    <physiologicalReaction direction="left-to-right" evidence="9">
        <dbReference type="Rhea" id="RHEA:11853"/>
    </physiologicalReaction>
</comment>
<organism evidence="11 12">
    <name type="scientific">Pelovirga terrestris</name>
    <dbReference type="NCBI Taxonomy" id="2771352"/>
    <lineage>
        <taxon>Bacteria</taxon>
        <taxon>Pseudomonadati</taxon>
        <taxon>Thermodesulfobacteriota</taxon>
        <taxon>Desulfuromonadia</taxon>
        <taxon>Geobacterales</taxon>
        <taxon>Geobacteraceae</taxon>
        <taxon>Pelovirga</taxon>
    </lineage>
</organism>
<dbReference type="GO" id="GO:0016787">
    <property type="term" value="F:hydrolase activity"/>
    <property type="evidence" value="ECO:0007669"/>
    <property type="project" value="UniProtKB-KW"/>
</dbReference>
<dbReference type="Proteomes" id="UP000632828">
    <property type="component" value="Unassembled WGS sequence"/>
</dbReference>
<evidence type="ECO:0000256" key="2">
    <source>
        <dbReference type="ARBA" id="ARBA00007353"/>
    </source>
</evidence>
<proteinExistence type="inferred from homology"/>
<dbReference type="Pfam" id="PF02578">
    <property type="entry name" value="Cu-oxidase_4"/>
    <property type="match status" value="1"/>
</dbReference>
<keyword evidence="5" id="KW-0378">Hydrolase</keyword>
<dbReference type="InterPro" id="IPR038371">
    <property type="entry name" value="Cu_polyphenol_OxRdtase_sf"/>
</dbReference>
<evidence type="ECO:0000313" key="11">
    <source>
        <dbReference type="EMBL" id="MBD1400265.1"/>
    </source>
</evidence>
<evidence type="ECO:0000256" key="10">
    <source>
        <dbReference type="RuleBase" id="RU361274"/>
    </source>
</evidence>
<dbReference type="SUPFAM" id="SSF64438">
    <property type="entry name" value="CNF1/YfiH-like putative cysteine hydrolases"/>
    <property type="match status" value="1"/>
</dbReference>
<dbReference type="Gene3D" id="3.60.140.10">
    <property type="entry name" value="CNF1/YfiH-like putative cysteine hydrolases"/>
    <property type="match status" value="1"/>
</dbReference>
<keyword evidence="4" id="KW-0479">Metal-binding</keyword>
<evidence type="ECO:0000256" key="6">
    <source>
        <dbReference type="ARBA" id="ARBA00022833"/>
    </source>
</evidence>
<dbReference type="NCBIfam" id="TIGR00726">
    <property type="entry name" value="peptidoglycan editing factor PgeF"/>
    <property type="match status" value="1"/>
</dbReference>
<evidence type="ECO:0000256" key="9">
    <source>
        <dbReference type="ARBA" id="ARBA00049893"/>
    </source>
</evidence>